<organism evidence="2 3">
    <name type="scientific">Punica granatum</name>
    <name type="common">Pomegranate</name>
    <dbReference type="NCBI Taxonomy" id="22663"/>
    <lineage>
        <taxon>Eukaryota</taxon>
        <taxon>Viridiplantae</taxon>
        <taxon>Streptophyta</taxon>
        <taxon>Embryophyta</taxon>
        <taxon>Tracheophyta</taxon>
        <taxon>Spermatophyta</taxon>
        <taxon>Magnoliopsida</taxon>
        <taxon>eudicotyledons</taxon>
        <taxon>Gunneridae</taxon>
        <taxon>Pentapetalae</taxon>
        <taxon>rosids</taxon>
        <taxon>malvids</taxon>
        <taxon>Myrtales</taxon>
        <taxon>Lythraceae</taxon>
        <taxon>Punica</taxon>
    </lineage>
</organism>
<dbReference type="EMBL" id="PGOL01000159">
    <property type="protein sequence ID" value="PKI75699.1"/>
    <property type="molecule type" value="Genomic_DNA"/>
</dbReference>
<sequence length="116" mass="12949">MSMRTRSSKKEASASTQLAASQSIKNEEQSSPHKASGQPSVGRVTVDSQIKTYRQTLQQEIDKQSCMQTLPGRTRLGHAPLGPPSWLVQQLGKVCKDYCRETQCVRLLQSRYVLGR</sequence>
<accession>A0A2I0L4Q8</accession>
<comment type="caution">
    <text evidence="2">The sequence shown here is derived from an EMBL/GenBank/DDBJ whole genome shotgun (WGS) entry which is preliminary data.</text>
</comment>
<reference evidence="2 3" key="1">
    <citation type="submission" date="2017-11" db="EMBL/GenBank/DDBJ databases">
        <title>De-novo sequencing of pomegranate (Punica granatum L.) genome.</title>
        <authorList>
            <person name="Akparov Z."/>
            <person name="Amiraslanov A."/>
            <person name="Hajiyeva S."/>
            <person name="Abbasov M."/>
            <person name="Kaur K."/>
            <person name="Hamwieh A."/>
            <person name="Solovyev V."/>
            <person name="Salamov A."/>
            <person name="Braich B."/>
            <person name="Kosarev P."/>
            <person name="Mahmoud A."/>
            <person name="Hajiyev E."/>
            <person name="Babayeva S."/>
            <person name="Izzatullayeva V."/>
            <person name="Mammadov A."/>
            <person name="Mammadov A."/>
            <person name="Sharifova S."/>
            <person name="Ojaghi J."/>
            <person name="Eynullazada K."/>
            <person name="Bayramov B."/>
            <person name="Abdulazimova A."/>
            <person name="Shahmuradov I."/>
        </authorList>
    </citation>
    <scope>NUCLEOTIDE SEQUENCE [LARGE SCALE GENOMIC DNA]</scope>
    <source>
        <strain evidence="3">cv. AG2017</strain>
        <tissue evidence="2">Leaf</tissue>
    </source>
</reference>
<proteinExistence type="predicted"/>
<evidence type="ECO:0000313" key="2">
    <source>
        <dbReference type="EMBL" id="PKI75699.1"/>
    </source>
</evidence>
<dbReference type="Proteomes" id="UP000233551">
    <property type="component" value="Unassembled WGS sequence"/>
</dbReference>
<name>A0A2I0L4Q8_PUNGR</name>
<feature type="region of interest" description="Disordered" evidence="1">
    <location>
        <begin position="1"/>
        <end position="47"/>
    </location>
</feature>
<protein>
    <submittedName>
        <fullName evidence="2">Uncharacterized protein</fullName>
    </submittedName>
</protein>
<evidence type="ECO:0000313" key="3">
    <source>
        <dbReference type="Proteomes" id="UP000233551"/>
    </source>
</evidence>
<dbReference type="AlphaFoldDB" id="A0A2I0L4Q8"/>
<gene>
    <name evidence="2" type="ORF">CRG98_003959</name>
</gene>
<feature type="compositionally biased region" description="Low complexity" evidence="1">
    <location>
        <begin position="13"/>
        <end position="23"/>
    </location>
</feature>
<evidence type="ECO:0000256" key="1">
    <source>
        <dbReference type="SAM" id="MobiDB-lite"/>
    </source>
</evidence>
<keyword evidence="3" id="KW-1185">Reference proteome</keyword>